<reference evidence="6 7" key="2">
    <citation type="journal article" date="2016" name="Int. J. Syst. Evol. Microbiol.">
        <title>Flavisolibacter tropicus sp. nov., isolated from tropical soil.</title>
        <authorList>
            <person name="Lee J.J."/>
            <person name="Kang M.S."/>
            <person name="Kim G.S."/>
            <person name="Lee C.S."/>
            <person name="Lim S."/>
            <person name="Lee J."/>
            <person name="Roh S.H."/>
            <person name="Kang H."/>
            <person name="Ha J.M."/>
            <person name="Bae S."/>
            <person name="Jung H.Y."/>
            <person name="Kim M.K."/>
        </authorList>
    </citation>
    <scope>NUCLEOTIDE SEQUENCE [LARGE SCALE GENOMIC DNA]</scope>
    <source>
        <strain evidence="6 7">LCS9</strain>
    </source>
</reference>
<reference evidence="7" key="1">
    <citation type="submission" date="2015-01" db="EMBL/GenBank/DDBJ databases">
        <title>Flavisolibacter sp./LCS9/ whole genome sequencing.</title>
        <authorList>
            <person name="Kim M.K."/>
            <person name="Srinivasan S."/>
            <person name="Lee J.-J."/>
        </authorList>
    </citation>
    <scope>NUCLEOTIDE SEQUENCE [LARGE SCALE GENOMIC DNA]</scope>
    <source>
        <strain evidence="7">LCS9</strain>
    </source>
</reference>
<dbReference type="PANTHER" id="PTHR30329">
    <property type="entry name" value="STATOR ELEMENT OF FLAGELLAR MOTOR COMPLEX"/>
    <property type="match status" value="1"/>
</dbReference>
<evidence type="ECO:0000313" key="6">
    <source>
        <dbReference type="EMBL" id="ANE53133.1"/>
    </source>
</evidence>
<accession>A0A172U274</accession>
<evidence type="ECO:0000256" key="1">
    <source>
        <dbReference type="ARBA" id="ARBA00004442"/>
    </source>
</evidence>
<evidence type="ECO:0000256" key="4">
    <source>
        <dbReference type="PROSITE-ProRule" id="PRU00473"/>
    </source>
</evidence>
<dbReference type="PANTHER" id="PTHR30329:SF21">
    <property type="entry name" value="LIPOPROTEIN YIAD-RELATED"/>
    <property type="match status" value="1"/>
</dbReference>
<feature type="domain" description="OmpA-like" evidence="5">
    <location>
        <begin position="87"/>
        <end position="205"/>
    </location>
</feature>
<name>A0A172U274_9BACT</name>
<evidence type="ECO:0000256" key="3">
    <source>
        <dbReference type="ARBA" id="ARBA00023237"/>
    </source>
</evidence>
<dbReference type="Pfam" id="PF13488">
    <property type="entry name" value="Gly-zipper_Omp"/>
    <property type="match status" value="1"/>
</dbReference>
<dbReference type="PRINTS" id="PR01021">
    <property type="entry name" value="OMPADOMAIN"/>
</dbReference>
<dbReference type="InterPro" id="IPR006690">
    <property type="entry name" value="OMPA-like_CS"/>
</dbReference>
<dbReference type="KEGG" id="fla:SY85_24330"/>
<dbReference type="OrthoDB" id="9782229at2"/>
<dbReference type="InterPro" id="IPR006664">
    <property type="entry name" value="OMP_bac"/>
</dbReference>
<evidence type="ECO:0000313" key="7">
    <source>
        <dbReference type="Proteomes" id="UP000077177"/>
    </source>
</evidence>
<dbReference type="Pfam" id="PF00691">
    <property type="entry name" value="OmpA"/>
    <property type="match status" value="1"/>
</dbReference>
<dbReference type="Gene3D" id="3.30.1330.60">
    <property type="entry name" value="OmpA-like domain"/>
    <property type="match status" value="1"/>
</dbReference>
<proteinExistence type="predicted"/>
<protein>
    <submittedName>
        <fullName evidence="6">Membrane protein</fullName>
    </submittedName>
</protein>
<evidence type="ECO:0000259" key="5">
    <source>
        <dbReference type="PROSITE" id="PS51123"/>
    </source>
</evidence>
<keyword evidence="7" id="KW-1185">Reference proteome</keyword>
<keyword evidence="3" id="KW-0998">Cell outer membrane</keyword>
<keyword evidence="2 4" id="KW-0472">Membrane</keyword>
<evidence type="ECO:0000256" key="2">
    <source>
        <dbReference type="ARBA" id="ARBA00023136"/>
    </source>
</evidence>
<dbReference type="GO" id="GO:0009279">
    <property type="term" value="C:cell outer membrane"/>
    <property type="evidence" value="ECO:0007669"/>
    <property type="project" value="UniProtKB-SubCell"/>
</dbReference>
<dbReference type="PROSITE" id="PS01068">
    <property type="entry name" value="OMPA_1"/>
    <property type="match status" value="1"/>
</dbReference>
<dbReference type="PROSITE" id="PS51123">
    <property type="entry name" value="OMPA_2"/>
    <property type="match status" value="1"/>
</dbReference>
<gene>
    <name evidence="6" type="ORF">SY85_24330</name>
</gene>
<comment type="subcellular location">
    <subcellularLocation>
        <location evidence="1">Cell outer membrane</location>
    </subcellularLocation>
</comment>
<dbReference type="STRING" id="1492898.SY85_24330"/>
<dbReference type="PROSITE" id="PS51257">
    <property type="entry name" value="PROKAR_LIPOPROTEIN"/>
    <property type="match status" value="1"/>
</dbReference>
<dbReference type="InterPro" id="IPR039567">
    <property type="entry name" value="Gly-zipper"/>
</dbReference>
<dbReference type="Proteomes" id="UP000077177">
    <property type="component" value="Chromosome"/>
</dbReference>
<dbReference type="RefSeq" id="WP_066408857.1">
    <property type="nucleotide sequence ID" value="NZ_CP011390.1"/>
</dbReference>
<dbReference type="InterPro" id="IPR050330">
    <property type="entry name" value="Bact_OuterMem_StrucFunc"/>
</dbReference>
<dbReference type="InterPro" id="IPR006665">
    <property type="entry name" value="OmpA-like"/>
</dbReference>
<dbReference type="EMBL" id="CP011390">
    <property type="protein sequence ID" value="ANE53133.1"/>
    <property type="molecule type" value="Genomic_DNA"/>
</dbReference>
<dbReference type="CDD" id="cd07185">
    <property type="entry name" value="OmpA_C-like"/>
    <property type="match status" value="1"/>
</dbReference>
<organism evidence="6 7">
    <name type="scientific">Flavisolibacter tropicus</name>
    <dbReference type="NCBI Taxonomy" id="1492898"/>
    <lineage>
        <taxon>Bacteria</taxon>
        <taxon>Pseudomonadati</taxon>
        <taxon>Bacteroidota</taxon>
        <taxon>Chitinophagia</taxon>
        <taxon>Chitinophagales</taxon>
        <taxon>Chitinophagaceae</taxon>
        <taxon>Flavisolibacter</taxon>
    </lineage>
</organism>
<sequence>MKKILTIIIVFSVLLSGCKTMNKQQKGTAIGATGGAALGAVVTKGSIWGILAGAAIGGTAGNLIGKKMDKQAKDLKQAIPTAQVERVNEGINVTFESGLMFPINSYAISESYKSDLTSAAEVFNKYPETNIVIEGHTDDTGSDEINMTLSQKRAEAVRDFFISKGVDANRLQAKWYGETQPKYPNTDEENRKKNRRVELAVVANEKMKQEAKEGKLEK</sequence>
<dbReference type="SUPFAM" id="SSF103088">
    <property type="entry name" value="OmpA-like"/>
    <property type="match status" value="1"/>
</dbReference>
<dbReference type="AlphaFoldDB" id="A0A172U274"/>
<dbReference type="InterPro" id="IPR036737">
    <property type="entry name" value="OmpA-like_sf"/>
</dbReference>